<name>A0A448WXF3_9PLAT</name>
<dbReference type="Proteomes" id="UP000784294">
    <property type="component" value="Unassembled WGS sequence"/>
</dbReference>
<accession>A0A448WXF3</accession>
<organism evidence="1 2">
    <name type="scientific">Protopolystoma xenopodis</name>
    <dbReference type="NCBI Taxonomy" id="117903"/>
    <lineage>
        <taxon>Eukaryota</taxon>
        <taxon>Metazoa</taxon>
        <taxon>Spiralia</taxon>
        <taxon>Lophotrochozoa</taxon>
        <taxon>Platyhelminthes</taxon>
        <taxon>Monogenea</taxon>
        <taxon>Polyopisthocotylea</taxon>
        <taxon>Polystomatidea</taxon>
        <taxon>Polystomatidae</taxon>
        <taxon>Protopolystoma</taxon>
    </lineage>
</organism>
<comment type="caution">
    <text evidence="1">The sequence shown here is derived from an EMBL/GenBank/DDBJ whole genome shotgun (WGS) entry which is preliminary data.</text>
</comment>
<gene>
    <name evidence="1" type="ORF">PXEA_LOCUS16178</name>
</gene>
<proteinExistence type="predicted"/>
<keyword evidence="2" id="KW-1185">Reference proteome</keyword>
<protein>
    <submittedName>
        <fullName evidence="1">Uncharacterized protein</fullName>
    </submittedName>
</protein>
<reference evidence="1" key="1">
    <citation type="submission" date="2018-11" db="EMBL/GenBank/DDBJ databases">
        <authorList>
            <consortium name="Pathogen Informatics"/>
        </authorList>
    </citation>
    <scope>NUCLEOTIDE SEQUENCE</scope>
</reference>
<dbReference type="EMBL" id="CAAALY010058133">
    <property type="protein sequence ID" value="VEL22738.1"/>
    <property type="molecule type" value="Genomic_DNA"/>
</dbReference>
<dbReference type="AlphaFoldDB" id="A0A448WXF3"/>
<evidence type="ECO:0000313" key="1">
    <source>
        <dbReference type="EMBL" id="VEL22738.1"/>
    </source>
</evidence>
<sequence length="37" mass="4077">MLAVIVTWVVDDEVMGCSSKVVSDQIADTRSNRRHSA</sequence>
<evidence type="ECO:0000313" key="2">
    <source>
        <dbReference type="Proteomes" id="UP000784294"/>
    </source>
</evidence>